<gene>
    <name evidence="1" type="ORF">SAE02_31620</name>
</gene>
<evidence type="ECO:0000313" key="1">
    <source>
        <dbReference type="EMBL" id="GEO39014.1"/>
    </source>
</evidence>
<proteinExistence type="predicted"/>
<protein>
    <recommendedName>
        <fullName evidence="3">DUF924 domain-containing protein</fullName>
    </recommendedName>
</protein>
<dbReference type="Gene3D" id="1.20.58.320">
    <property type="entry name" value="TPR-like"/>
    <property type="match status" value="1"/>
</dbReference>
<dbReference type="EMBL" id="BJYZ01000013">
    <property type="protein sequence ID" value="GEO39014.1"/>
    <property type="molecule type" value="Genomic_DNA"/>
</dbReference>
<accession>A0A512DRC4</accession>
<dbReference type="AlphaFoldDB" id="A0A512DRC4"/>
<comment type="caution">
    <text evidence="1">The sequence shown here is derived from an EMBL/GenBank/DDBJ whole genome shotgun (WGS) entry which is preliminary data.</text>
</comment>
<reference evidence="1 2" key="1">
    <citation type="submission" date="2019-07" db="EMBL/GenBank/DDBJ databases">
        <title>Whole genome shotgun sequence of Skermanella aerolata NBRC 106429.</title>
        <authorList>
            <person name="Hosoyama A."/>
            <person name="Uohara A."/>
            <person name="Ohji S."/>
            <person name="Ichikawa N."/>
        </authorList>
    </citation>
    <scope>NUCLEOTIDE SEQUENCE [LARGE SCALE GENOMIC DNA]</scope>
    <source>
        <strain evidence="1 2">NBRC 106429</strain>
    </source>
</reference>
<dbReference type="Gene3D" id="1.25.40.10">
    <property type="entry name" value="Tetratricopeptide repeat domain"/>
    <property type="match status" value="1"/>
</dbReference>
<organism evidence="1 2">
    <name type="scientific">Skermanella aerolata</name>
    <dbReference type="NCBI Taxonomy" id="393310"/>
    <lineage>
        <taxon>Bacteria</taxon>
        <taxon>Pseudomonadati</taxon>
        <taxon>Pseudomonadota</taxon>
        <taxon>Alphaproteobacteria</taxon>
        <taxon>Rhodospirillales</taxon>
        <taxon>Azospirillaceae</taxon>
        <taxon>Skermanella</taxon>
    </lineage>
</organism>
<dbReference type="InterPro" id="IPR010323">
    <property type="entry name" value="DUF924"/>
</dbReference>
<dbReference type="OrthoDB" id="7593450at2"/>
<dbReference type="Pfam" id="PF06041">
    <property type="entry name" value="DUF924"/>
    <property type="match status" value="1"/>
</dbReference>
<evidence type="ECO:0008006" key="3">
    <source>
        <dbReference type="Google" id="ProtNLM"/>
    </source>
</evidence>
<dbReference type="Proteomes" id="UP000321523">
    <property type="component" value="Unassembled WGS sequence"/>
</dbReference>
<keyword evidence="2" id="KW-1185">Reference proteome</keyword>
<dbReference type="SUPFAM" id="SSF48452">
    <property type="entry name" value="TPR-like"/>
    <property type="match status" value="1"/>
</dbReference>
<dbReference type="InterPro" id="IPR011990">
    <property type="entry name" value="TPR-like_helical_dom_sf"/>
</dbReference>
<dbReference type="RefSeq" id="WP_044433625.1">
    <property type="nucleotide sequence ID" value="NZ_BJYZ01000013.1"/>
</dbReference>
<name>A0A512DRC4_9PROT</name>
<evidence type="ECO:0000313" key="2">
    <source>
        <dbReference type="Proteomes" id="UP000321523"/>
    </source>
</evidence>
<sequence>MMTFHDVLGFWFSSATRPKWFEQSDAFDAEVRRLLMPVHEQAAAGRLPEWRETPEGCLALVILLDQVPRNVFRGTPRAFANDPAARDLTRLAIERGYDSGFDMHQRLFLYLPLEHSEDLADQRLSVELTRSRIGDPEYLDYAERHLRIIQRFGRFPHRNRILGRASTEEETEFLKQPGSSF</sequence>